<dbReference type="Proteomes" id="UP000092743">
    <property type="component" value="Plasmid p109822"/>
</dbReference>
<dbReference type="EMBL" id="CP015355">
    <property type="protein sequence ID" value="ANS52231.1"/>
    <property type="molecule type" value="Genomic_DNA"/>
</dbReference>
<name>A0A9W3X466_BACTU</name>
<organism evidence="1 2">
    <name type="scientific">Bacillus thuringiensis</name>
    <dbReference type="NCBI Taxonomy" id="1428"/>
    <lineage>
        <taxon>Bacteria</taxon>
        <taxon>Bacillati</taxon>
        <taxon>Bacillota</taxon>
        <taxon>Bacilli</taxon>
        <taxon>Bacillales</taxon>
        <taxon>Bacillaceae</taxon>
        <taxon>Bacillus</taxon>
        <taxon>Bacillus cereus group</taxon>
    </lineage>
</organism>
<evidence type="ECO:0000313" key="1">
    <source>
        <dbReference type="EMBL" id="ANS52231.1"/>
    </source>
</evidence>
<dbReference type="AlphaFoldDB" id="A0A9W3X466"/>
<keyword evidence="1" id="KW-0614">Plasmid</keyword>
<dbReference type="RefSeq" id="WP_065486909.1">
    <property type="nucleotide sequence ID" value="NZ_CP015355.1"/>
</dbReference>
<sequence length="176" mass="20675">MKQSVPKQNNQFQIETTLPEITSEIITKNTLENHISSSSNIKNLLNIVAELTLENEEEEYLNQMSYLFYKSVVKRLNEKKIFTKKEPLLDVLKTLQVKNIRIGTLRQIDQAINEFLTEVHKRAQTSEPVISPPKFFVGRLEMVINRENTIEIAKTFIRQNKESYQGKVLFYNWLEQ</sequence>
<reference evidence="1 2" key="1">
    <citation type="submission" date="2016-04" db="EMBL/GenBank/DDBJ databases">
        <title>High quality genome of the nematocidal Bacillus thuringiensis MYBT18246.</title>
        <authorList>
            <person name="Hollensteiner J."/>
            <person name="Poehlein A."/>
            <person name="Sproeer C."/>
            <person name="Bunk B."/>
            <person name="Rosenstiel P."/>
            <person name="Schulenburg H."/>
            <person name="Liesegang H."/>
        </authorList>
    </citation>
    <scope>NUCLEOTIDE SEQUENCE [LARGE SCALE GENOMIC DNA]</scope>
    <source>
        <strain evidence="1 2">MYBT18246</strain>
        <plasmid evidence="1 2">p109822</plasmid>
    </source>
</reference>
<protein>
    <submittedName>
        <fullName evidence="1">Uncharacterized protein</fullName>
    </submittedName>
</protein>
<evidence type="ECO:0000313" key="2">
    <source>
        <dbReference type="Proteomes" id="UP000092743"/>
    </source>
</evidence>
<proteinExistence type="predicted"/>
<geneLocation type="plasmid" evidence="1 2">
    <name>p109822</name>
</geneLocation>
<accession>A0A9W3X466</accession>
<gene>
    <name evidence="1" type="ORF">BT246_69400</name>
</gene>